<keyword evidence="4" id="KW-0812">Transmembrane</keyword>
<keyword evidence="4" id="KW-0472">Membrane</keyword>
<keyword evidence="4" id="KW-1133">Transmembrane helix</keyword>
<dbReference type="InterPro" id="IPR011990">
    <property type="entry name" value="TPR-like_helical_dom_sf"/>
</dbReference>
<name>A0A4Y5Z6J8_9GAMM</name>
<evidence type="ECO:0000256" key="1">
    <source>
        <dbReference type="ARBA" id="ARBA00001946"/>
    </source>
</evidence>
<dbReference type="GO" id="GO:0052621">
    <property type="term" value="F:diguanylate cyclase activity"/>
    <property type="evidence" value="ECO:0007669"/>
    <property type="project" value="UniProtKB-EC"/>
</dbReference>
<dbReference type="SUPFAM" id="SSF48452">
    <property type="entry name" value="TPR-like"/>
    <property type="match status" value="1"/>
</dbReference>
<evidence type="ECO:0000256" key="5">
    <source>
        <dbReference type="SAM" id="SignalP"/>
    </source>
</evidence>
<dbReference type="PANTHER" id="PTHR45138">
    <property type="entry name" value="REGULATORY COMPONENTS OF SENSORY TRANSDUCTION SYSTEM"/>
    <property type="match status" value="1"/>
</dbReference>
<dbReference type="SMART" id="SM00267">
    <property type="entry name" value="GGDEF"/>
    <property type="match status" value="1"/>
</dbReference>
<reference evidence="7 8" key="1">
    <citation type="submission" date="2019-06" db="EMBL/GenBank/DDBJ databases">
        <title>A complete genome sequence for Luteibacter pinisoli MAH-14.</title>
        <authorList>
            <person name="Baltrus D.A."/>
        </authorList>
    </citation>
    <scope>NUCLEOTIDE SEQUENCE [LARGE SCALE GENOMIC DNA]</scope>
    <source>
        <strain evidence="7 8">MAH-14</strain>
    </source>
</reference>
<dbReference type="EC" id="2.7.7.65" evidence="2"/>
<dbReference type="PANTHER" id="PTHR45138:SF9">
    <property type="entry name" value="DIGUANYLATE CYCLASE DGCM-RELATED"/>
    <property type="match status" value="1"/>
</dbReference>
<dbReference type="AlphaFoldDB" id="A0A4Y5Z6J8"/>
<gene>
    <name evidence="7" type="ORF">FIV34_12765</name>
</gene>
<evidence type="ECO:0000313" key="7">
    <source>
        <dbReference type="EMBL" id="QDE40025.1"/>
    </source>
</evidence>
<keyword evidence="5" id="KW-0732">Signal</keyword>
<dbReference type="OrthoDB" id="9803824at2"/>
<dbReference type="Gene3D" id="3.30.70.270">
    <property type="match status" value="1"/>
</dbReference>
<dbReference type="Proteomes" id="UP000316093">
    <property type="component" value="Chromosome"/>
</dbReference>
<dbReference type="FunFam" id="3.30.70.270:FF:000001">
    <property type="entry name" value="Diguanylate cyclase domain protein"/>
    <property type="match status" value="1"/>
</dbReference>
<dbReference type="KEGG" id="lpy:FIV34_12765"/>
<dbReference type="CDD" id="cd01949">
    <property type="entry name" value="GGDEF"/>
    <property type="match status" value="1"/>
</dbReference>
<feature type="signal peptide" evidence="5">
    <location>
        <begin position="1"/>
        <end position="24"/>
    </location>
</feature>
<comment type="catalytic activity">
    <reaction evidence="3">
        <text>2 GTP = 3',3'-c-di-GMP + 2 diphosphate</text>
        <dbReference type="Rhea" id="RHEA:24898"/>
        <dbReference type="ChEBI" id="CHEBI:33019"/>
        <dbReference type="ChEBI" id="CHEBI:37565"/>
        <dbReference type="ChEBI" id="CHEBI:58805"/>
        <dbReference type="EC" id="2.7.7.65"/>
    </reaction>
</comment>
<dbReference type="RefSeq" id="WP_139983334.1">
    <property type="nucleotide sequence ID" value="NZ_CP041046.1"/>
</dbReference>
<dbReference type="EMBL" id="CP041046">
    <property type="protein sequence ID" value="QDE40025.1"/>
    <property type="molecule type" value="Genomic_DNA"/>
</dbReference>
<dbReference type="InterPro" id="IPR000160">
    <property type="entry name" value="GGDEF_dom"/>
</dbReference>
<keyword evidence="8" id="KW-1185">Reference proteome</keyword>
<evidence type="ECO:0000259" key="6">
    <source>
        <dbReference type="PROSITE" id="PS50887"/>
    </source>
</evidence>
<dbReference type="InterPro" id="IPR050469">
    <property type="entry name" value="Diguanylate_Cyclase"/>
</dbReference>
<dbReference type="NCBIfam" id="TIGR00254">
    <property type="entry name" value="GGDEF"/>
    <property type="match status" value="1"/>
</dbReference>
<dbReference type="Gene3D" id="1.25.40.10">
    <property type="entry name" value="Tetratricopeptide repeat domain"/>
    <property type="match status" value="1"/>
</dbReference>
<dbReference type="SUPFAM" id="SSF55073">
    <property type="entry name" value="Nucleotide cyclase"/>
    <property type="match status" value="1"/>
</dbReference>
<organism evidence="7 8">
    <name type="scientific">Luteibacter pinisoli</name>
    <dbReference type="NCBI Taxonomy" id="2589080"/>
    <lineage>
        <taxon>Bacteria</taxon>
        <taxon>Pseudomonadati</taxon>
        <taxon>Pseudomonadota</taxon>
        <taxon>Gammaproteobacteria</taxon>
        <taxon>Lysobacterales</taxon>
        <taxon>Rhodanobacteraceae</taxon>
        <taxon>Luteibacter</taxon>
    </lineage>
</organism>
<dbReference type="InterPro" id="IPR043128">
    <property type="entry name" value="Rev_trsase/Diguanyl_cyclase"/>
</dbReference>
<dbReference type="Pfam" id="PF00990">
    <property type="entry name" value="GGDEF"/>
    <property type="match status" value="1"/>
</dbReference>
<comment type="cofactor">
    <cofactor evidence="1">
        <name>Mg(2+)</name>
        <dbReference type="ChEBI" id="CHEBI:18420"/>
    </cofactor>
</comment>
<accession>A0A4Y5Z6J8</accession>
<dbReference type="InterPro" id="IPR029787">
    <property type="entry name" value="Nucleotide_cyclase"/>
</dbReference>
<evidence type="ECO:0000313" key="8">
    <source>
        <dbReference type="Proteomes" id="UP000316093"/>
    </source>
</evidence>
<evidence type="ECO:0000256" key="3">
    <source>
        <dbReference type="ARBA" id="ARBA00034247"/>
    </source>
</evidence>
<feature type="domain" description="GGDEF" evidence="6">
    <location>
        <begin position="452"/>
        <end position="585"/>
    </location>
</feature>
<evidence type="ECO:0000256" key="2">
    <source>
        <dbReference type="ARBA" id="ARBA00012528"/>
    </source>
</evidence>
<feature type="transmembrane region" description="Helical" evidence="4">
    <location>
        <begin position="392"/>
        <end position="411"/>
    </location>
</feature>
<evidence type="ECO:0000256" key="4">
    <source>
        <dbReference type="SAM" id="Phobius"/>
    </source>
</evidence>
<proteinExistence type="predicted"/>
<feature type="chain" id="PRO_5021244024" description="diguanylate cyclase" evidence="5">
    <location>
        <begin position="25"/>
        <end position="599"/>
    </location>
</feature>
<sequence length="599" mass="65803">MRRWVRQACLLMATAMLAVGVAHAGGAAASAAAAKGSEMIDRADRIKLSDFDGFSRLLQEVEPMRGQLDNGSAAKLSFLEGWRATWVGEYDKARGLLESVADTAPDAALRVRSLATLINLFGVSHRYEDAFRRLNQMQELLPTVRDSRARFAALGEASQLLSSAGQFDAAEAYAKQMIEDAPPGESECKGMQHLLRARREANRLTAIDPMYLHAVAVCDETGDKVFAATMRADIGAFYLEHKQPQSAIDALAPFRDGLRDMNYATLLSEFDATLASAYLAQDDLASARRFALSAVAGSVRDEFTDPRRIGYKVLYEVEQRVGNAQAALNYHEQYMAADKAYLDDISARSLAFQLVDQQVVARKAEVDTLNKKNEILRLSNALDRKEVETGRLWIFVLGLSLVGIVALVLRLRRSQLRFMRMARRDGLTGICNREHFVEQSERVLAYGARSDRGACLILFDLDHFKNVNDTWGHAVGDEVLKRAVDVCRRALHACDVFGRLGGEEFAVLLPDCSPAQARARAEQLRLSISATSATPSRPELVVTASFGVASTLQCGFELHRLLVVADGALYRAKRSGRNCVFMGDSGDIPDSPYPVAASG</sequence>
<protein>
    <recommendedName>
        <fullName evidence="2">diguanylate cyclase</fullName>
        <ecNumber evidence="2">2.7.7.65</ecNumber>
    </recommendedName>
</protein>
<dbReference type="PROSITE" id="PS50887">
    <property type="entry name" value="GGDEF"/>
    <property type="match status" value="1"/>
</dbReference>